<protein>
    <submittedName>
        <fullName evidence="1">Uncharacterized protein</fullName>
    </submittedName>
</protein>
<dbReference type="AlphaFoldDB" id="A0AAI9UUQ3"/>
<evidence type="ECO:0000313" key="1">
    <source>
        <dbReference type="EMBL" id="KAK1462441.1"/>
    </source>
</evidence>
<name>A0AAI9UUQ3_9PEZI</name>
<gene>
    <name evidence="1" type="ORF">CCUS01_08628</name>
</gene>
<dbReference type="EMBL" id="MPDP01000270">
    <property type="protein sequence ID" value="KAK1462441.1"/>
    <property type="molecule type" value="Genomic_DNA"/>
</dbReference>
<organism evidence="1 2">
    <name type="scientific">Colletotrichum cuscutae</name>
    <dbReference type="NCBI Taxonomy" id="1209917"/>
    <lineage>
        <taxon>Eukaryota</taxon>
        <taxon>Fungi</taxon>
        <taxon>Dikarya</taxon>
        <taxon>Ascomycota</taxon>
        <taxon>Pezizomycotina</taxon>
        <taxon>Sordariomycetes</taxon>
        <taxon>Hypocreomycetidae</taxon>
        <taxon>Glomerellales</taxon>
        <taxon>Glomerellaceae</taxon>
        <taxon>Colletotrichum</taxon>
        <taxon>Colletotrichum acutatum species complex</taxon>
    </lineage>
</organism>
<keyword evidence="2" id="KW-1185">Reference proteome</keyword>
<accession>A0AAI9UUQ3</accession>
<comment type="caution">
    <text evidence="1">The sequence shown here is derived from an EMBL/GenBank/DDBJ whole genome shotgun (WGS) entry which is preliminary data.</text>
</comment>
<evidence type="ECO:0000313" key="2">
    <source>
        <dbReference type="Proteomes" id="UP001239213"/>
    </source>
</evidence>
<sequence length="194" mass="20991">MPRTNFVLEAAPEAKSQLEPAEFSCLPGFHESRIRCIPSPECVSNKANSVSLSLTLFLNSGVNPRPTSATPPPICYPLILDLPNRAIGPRAHHGPSYPSGSIVYLSLELPTTHHYYLSRSSLAWIPWTLTCGIVLLQQTPSTLPCDLHPARAGRLSPILTPPAPSQTSDLDPVVPDSILLVVRYSALLCSLQHG</sequence>
<dbReference type="Proteomes" id="UP001239213">
    <property type="component" value="Unassembled WGS sequence"/>
</dbReference>
<reference evidence="1" key="1">
    <citation type="submission" date="2016-11" db="EMBL/GenBank/DDBJ databases">
        <title>The genome sequence of Colletotrichum cuscutae.</title>
        <authorList>
            <person name="Baroncelli R."/>
        </authorList>
    </citation>
    <scope>NUCLEOTIDE SEQUENCE</scope>
    <source>
        <strain evidence="1">IMI 304802</strain>
    </source>
</reference>
<proteinExistence type="predicted"/>